<feature type="binding site" evidence="5">
    <location>
        <position position="199"/>
    </location>
    <ligand>
        <name>Fe cation</name>
        <dbReference type="ChEBI" id="CHEBI:24875"/>
        <note>catalytic</note>
    </ligand>
</feature>
<reference evidence="7" key="1">
    <citation type="submission" date="2021-02" db="EMBL/GenBank/DDBJ databases">
        <authorList>
            <person name="Nowell W R."/>
        </authorList>
    </citation>
    <scope>NUCLEOTIDE SEQUENCE</scope>
</reference>
<evidence type="ECO:0000259" key="6">
    <source>
        <dbReference type="PROSITE" id="PS51471"/>
    </source>
</evidence>
<dbReference type="EMBL" id="CAJOBA010005708">
    <property type="protein sequence ID" value="CAF3752176.1"/>
    <property type="molecule type" value="Genomic_DNA"/>
</dbReference>
<feature type="binding site" evidence="5">
    <location>
        <position position="197"/>
    </location>
    <ligand>
        <name>Fe cation</name>
        <dbReference type="ChEBI" id="CHEBI:24875"/>
        <note>catalytic</note>
    </ligand>
</feature>
<dbReference type="PANTHER" id="PTHR16557:SF2">
    <property type="entry name" value="NUCLEIC ACID DIOXYGENASE ALKBH1"/>
    <property type="match status" value="1"/>
</dbReference>
<dbReference type="Proteomes" id="UP000677228">
    <property type="component" value="Unassembled WGS sequence"/>
</dbReference>
<keyword evidence="11" id="KW-1185">Reference proteome</keyword>
<dbReference type="OrthoDB" id="6614653at2759"/>
<keyword evidence="4 5" id="KW-0408">Iron</keyword>
<dbReference type="AlphaFoldDB" id="A0A814C295"/>
<evidence type="ECO:0000313" key="8">
    <source>
        <dbReference type="EMBL" id="CAF0981544.1"/>
    </source>
</evidence>
<evidence type="ECO:0000256" key="1">
    <source>
        <dbReference type="ARBA" id="ARBA00022723"/>
    </source>
</evidence>
<dbReference type="InterPro" id="IPR037151">
    <property type="entry name" value="AlkB-like_sf"/>
</dbReference>
<evidence type="ECO:0000256" key="5">
    <source>
        <dbReference type="PIRSR" id="PIRSR604574-2"/>
    </source>
</evidence>
<evidence type="ECO:0000256" key="4">
    <source>
        <dbReference type="ARBA" id="ARBA00023004"/>
    </source>
</evidence>
<feature type="binding site" evidence="5">
    <location>
        <position position="253"/>
    </location>
    <ligand>
        <name>Fe cation</name>
        <dbReference type="ChEBI" id="CHEBI:24875"/>
        <note>catalytic</note>
    </ligand>
</feature>
<evidence type="ECO:0000313" key="11">
    <source>
        <dbReference type="Proteomes" id="UP000663829"/>
    </source>
</evidence>
<protein>
    <recommendedName>
        <fullName evidence="6">Fe2OG dioxygenase domain-containing protein</fullName>
    </recommendedName>
</protein>
<keyword evidence="3" id="KW-0560">Oxidoreductase</keyword>
<dbReference type="GO" id="GO:0005737">
    <property type="term" value="C:cytoplasm"/>
    <property type="evidence" value="ECO:0007669"/>
    <property type="project" value="TreeGrafter"/>
</dbReference>
<keyword evidence="1 5" id="KW-0479">Metal-binding</keyword>
<evidence type="ECO:0000313" key="10">
    <source>
        <dbReference type="EMBL" id="CAF3752176.1"/>
    </source>
</evidence>
<comment type="caution">
    <text evidence="7">The sequence shown here is derived from an EMBL/GenBank/DDBJ whole genome shotgun (WGS) entry which is preliminary data.</text>
</comment>
<dbReference type="Gene3D" id="2.60.120.590">
    <property type="entry name" value="Alpha-ketoglutarate-dependent dioxygenase AlkB-like"/>
    <property type="match status" value="1"/>
</dbReference>
<dbReference type="InterPro" id="IPR027450">
    <property type="entry name" value="AlkB-like"/>
</dbReference>
<dbReference type="PROSITE" id="PS51471">
    <property type="entry name" value="FE2OG_OXY"/>
    <property type="match status" value="1"/>
</dbReference>
<dbReference type="Pfam" id="PF13532">
    <property type="entry name" value="2OG-FeII_Oxy_2"/>
    <property type="match status" value="1"/>
</dbReference>
<evidence type="ECO:0000256" key="2">
    <source>
        <dbReference type="ARBA" id="ARBA00022964"/>
    </source>
</evidence>
<proteinExistence type="predicted"/>
<organism evidence="7 11">
    <name type="scientific">Didymodactylos carnosus</name>
    <dbReference type="NCBI Taxonomy" id="1234261"/>
    <lineage>
        <taxon>Eukaryota</taxon>
        <taxon>Metazoa</taxon>
        <taxon>Spiralia</taxon>
        <taxon>Gnathifera</taxon>
        <taxon>Rotifera</taxon>
        <taxon>Eurotatoria</taxon>
        <taxon>Bdelloidea</taxon>
        <taxon>Philodinida</taxon>
        <taxon>Philodinidae</taxon>
        <taxon>Didymodactylos</taxon>
    </lineage>
</organism>
<sequence>MCTVTATDDCSNDKYMESFKLYRRLSPINCLDLSYSPSTHQEYFQRVISPTSTEIIDNLTCTNLGLIPLNQWEMYHCTHCPTDGLYIISNPFTQEGQQQWIKKCLNDYPTNQKYLSNLPEHVDRSPLFNDKLRWLTLGYHYDWTQKTYSKQNYTPLPEDLELLSKIIIQKFNPTEKYYYPEAVIVNYYHLNSTLCGHTDHSEENLDRPLISISFGNIGIFLIGGQDKSIEPIPMRLNSGDIVIMTKQTRLAYHGIPKIIEDNSLSKILKNSDDEKWSQYWNYISKNRININIRQVY</sequence>
<dbReference type="Proteomes" id="UP000682733">
    <property type="component" value="Unassembled WGS sequence"/>
</dbReference>
<name>A0A814C295_9BILA</name>
<accession>A0A814C295</accession>
<evidence type="ECO:0000256" key="3">
    <source>
        <dbReference type="ARBA" id="ARBA00023002"/>
    </source>
</evidence>
<dbReference type="GO" id="GO:0005634">
    <property type="term" value="C:nucleus"/>
    <property type="evidence" value="ECO:0007669"/>
    <property type="project" value="TreeGrafter"/>
</dbReference>
<dbReference type="Proteomes" id="UP000681722">
    <property type="component" value="Unassembled WGS sequence"/>
</dbReference>
<evidence type="ECO:0000313" key="9">
    <source>
        <dbReference type="EMBL" id="CAF3713787.1"/>
    </source>
</evidence>
<dbReference type="EMBL" id="CAJNOQ010002068">
    <property type="protein sequence ID" value="CAF0936700.1"/>
    <property type="molecule type" value="Genomic_DNA"/>
</dbReference>
<dbReference type="GO" id="GO:0035513">
    <property type="term" value="P:oxidative RNA demethylation"/>
    <property type="evidence" value="ECO:0007669"/>
    <property type="project" value="TreeGrafter"/>
</dbReference>
<comment type="cofactor">
    <cofactor evidence="5">
        <name>Fe(2+)</name>
        <dbReference type="ChEBI" id="CHEBI:29033"/>
    </cofactor>
    <text evidence="5">Binds 1 Fe(2+) ion per subunit.</text>
</comment>
<evidence type="ECO:0000313" key="7">
    <source>
        <dbReference type="EMBL" id="CAF0936700.1"/>
    </source>
</evidence>
<gene>
    <name evidence="7" type="ORF">GPM918_LOCUS10481</name>
    <name evidence="8" type="ORF">OVA965_LOCUS13614</name>
    <name evidence="9" type="ORF">SRO942_LOCUS10482</name>
    <name evidence="10" type="ORF">TMI583_LOCUS13617</name>
</gene>
<dbReference type="EMBL" id="CAJNOK010005702">
    <property type="protein sequence ID" value="CAF0981544.1"/>
    <property type="molecule type" value="Genomic_DNA"/>
</dbReference>
<dbReference type="GO" id="GO:0008198">
    <property type="term" value="F:ferrous iron binding"/>
    <property type="evidence" value="ECO:0007669"/>
    <property type="project" value="TreeGrafter"/>
</dbReference>
<dbReference type="PANTHER" id="PTHR16557">
    <property type="entry name" value="ALKYLATED DNA REPAIR PROTEIN ALKB-RELATED"/>
    <property type="match status" value="1"/>
</dbReference>
<dbReference type="GO" id="GO:0035516">
    <property type="term" value="F:broad specificity oxidative DNA demethylase activity"/>
    <property type="evidence" value="ECO:0007669"/>
    <property type="project" value="TreeGrafter"/>
</dbReference>
<keyword evidence="2" id="KW-0223">Dioxygenase</keyword>
<feature type="domain" description="Fe2OG dioxygenase" evidence="6">
    <location>
        <begin position="179"/>
        <end position="296"/>
    </location>
</feature>
<dbReference type="EMBL" id="CAJOBC010002068">
    <property type="protein sequence ID" value="CAF3713787.1"/>
    <property type="molecule type" value="Genomic_DNA"/>
</dbReference>
<dbReference type="SUPFAM" id="SSF51197">
    <property type="entry name" value="Clavaminate synthase-like"/>
    <property type="match status" value="1"/>
</dbReference>
<dbReference type="InterPro" id="IPR005123">
    <property type="entry name" value="Oxoglu/Fe-dep_dioxygenase_dom"/>
</dbReference>
<dbReference type="GO" id="GO:0035515">
    <property type="term" value="F:oxidative RNA demethylase activity"/>
    <property type="evidence" value="ECO:0007669"/>
    <property type="project" value="TreeGrafter"/>
</dbReference>
<dbReference type="Proteomes" id="UP000663829">
    <property type="component" value="Unassembled WGS sequence"/>
</dbReference>
<dbReference type="InterPro" id="IPR004574">
    <property type="entry name" value="Alkb"/>
</dbReference>